<dbReference type="SUPFAM" id="SSF55874">
    <property type="entry name" value="ATPase domain of HSP90 chaperone/DNA topoisomerase II/histidine kinase"/>
    <property type="match status" value="1"/>
</dbReference>
<evidence type="ECO:0000256" key="4">
    <source>
        <dbReference type="ARBA" id="ARBA00023012"/>
    </source>
</evidence>
<dbReference type="PROSITE" id="PS50109">
    <property type="entry name" value="HIS_KIN"/>
    <property type="match status" value="1"/>
</dbReference>
<dbReference type="SMART" id="SM00387">
    <property type="entry name" value="HATPase_c"/>
    <property type="match status" value="1"/>
</dbReference>
<dbReference type="InterPro" id="IPR004358">
    <property type="entry name" value="Sig_transdc_His_kin-like_C"/>
</dbReference>
<evidence type="ECO:0000256" key="5">
    <source>
        <dbReference type="SAM" id="Phobius"/>
    </source>
</evidence>
<comment type="catalytic activity">
    <reaction evidence="1">
        <text>ATP + protein L-histidine = ADP + protein N-phospho-L-histidine.</text>
        <dbReference type="EC" id="2.7.13.3"/>
    </reaction>
</comment>
<dbReference type="InterPro" id="IPR036890">
    <property type="entry name" value="HATPase_C_sf"/>
</dbReference>
<dbReference type="Proteomes" id="UP000178086">
    <property type="component" value="Unassembled WGS sequence"/>
</dbReference>
<dbReference type="EC" id="2.7.13.3" evidence="2"/>
<protein>
    <recommendedName>
        <fullName evidence="2">histidine kinase</fullName>
        <ecNumber evidence="2">2.7.13.3</ecNumber>
    </recommendedName>
</protein>
<keyword evidence="5" id="KW-0472">Membrane</keyword>
<feature type="transmembrane region" description="Helical" evidence="5">
    <location>
        <begin position="20"/>
        <end position="39"/>
    </location>
</feature>
<dbReference type="PANTHER" id="PTHR34220:SF7">
    <property type="entry name" value="SENSOR HISTIDINE KINASE YPDA"/>
    <property type="match status" value="1"/>
</dbReference>
<feature type="transmembrane region" description="Helical" evidence="5">
    <location>
        <begin position="51"/>
        <end position="71"/>
    </location>
</feature>
<reference evidence="7 8" key="1">
    <citation type="journal article" date="2016" name="Nat. Commun.">
        <title>Thousands of microbial genomes shed light on interconnected biogeochemical processes in an aquifer system.</title>
        <authorList>
            <person name="Anantharaman K."/>
            <person name="Brown C.T."/>
            <person name="Hug L.A."/>
            <person name="Sharon I."/>
            <person name="Castelle C.J."/>
            <person name="Probst A.J."/>
            <person name="Thomas B.C."/>
            <person name="Singh A."/>
            <person name="Wilkins M.J."/>
            <person name="Karaoz U."/>
            <person name="Brodie E.L."/>
            <person name="Williams K.H."/>
            <person name="Hubbard S.S."/>
            <person name="Banfield J.F."/>
        </authorList>
    </citation>
    <scope>NUCLEOTIDE SEQUENCE [LARGE SCALE GENOMIC DNA]</scope>
</reference>
<keyword evidence="3" id="KW-0808">Transferase</keyword>
<keyword evidence="5" id="KW-0812">Transmembrane</keyword>
<organism evidence="7 8">
    <name type="scientific">Candidatus Aquicultor primus</name>
    <dbReference type="NCBI Taxonomy" id="1797195"/>
    <lineage>
        <taxon>Bacteria</taxon>
        <taxon>Bacillati</taxon>
        <taxon>Actinomycetota</taxon>
        <taxon>Candidatus Aquicultoria</taxon>
        <taxon>Candidatus Aquicultorales</taxon>
        <taxon>Candidatus Aquicultoraceae</taxon>
        <taxon>Candidatus Aquicultor</taxon>
    </lineage>
</organism>
<dbReference type="InterPro" id="IPR005467">
    <property type="entry name" value="His_kinase_dom"/>
</dbReference>
<evidence type="ECO:0000313" key="8">
    <source>
        <dbReference type="Proteomes" id="UP000178086"/>
    </source>
</evidence>
<name>A0A1F2UK16_9ACTN</name>
<sequence>MTGVKRNFVSSSELNTNTFYYFIGSLVFGSLLALAVVYLGTDFFDLQAGYFFFFLLAASATATIFVALILFRFMSQSEHFRAKQSYHVLEITRKTLPHLRKGLSIESATQVVEIVFDYTDAVAVSITDRTTILAFHGVGKDHHLPGKPILTRATKESIETNTTRILGSKSEIGCPVVNCQLKAAVVVPLTQMGKAIGSLKFYYSNPSKLTESRIALAEGLAQLLSTQIELSELDRQTELAYHAELRALQAQINPHFLFNTLNTITAFIRTDPQKARKLLIQFSDFFRKSLEWKEGFITLAQELDYIATYLVLEKARFGARLDISFDIDDEAQTCILPGLTIQPIVENSIKHGFCEEKPLEIEIKVKIVDDNLQITVIDNGKGIAEEELDQVLNIGYGKGIGIGLSNVNERLKGLYGEDHQITLESRPGAGTTVHVNIPVSRSEEHEVENTYSR</sequence>
<proteinExistence type="predicted"/>
<dbReference type="Pfam" id="PF02518">
    <property type="entry name" value="HATPase_c"/>
    <property type="match status" value="1"/>
</dbReference>
<dbReference type="AlphaFoldDB" id="A0A1F2UK16"/>
<dbReference type="Pfam" id="PF15714">
    <property type="entry name" value="SpoVT_C"/>
    <property type="match status" value="1"/>
</dbReference>
<evidence type="ECO:0000256" key="3">
    <source>
        <dbReference type="ARBA" id="ARBA00022777"/>
    </source>
</evidence>
<dbReference type="InterPro" id="IPR003018">
    <property type="entry name" value="GAF"/>
</dbReference>
<keyword evidence="4" id="KW-0902">Two-component regulatory system</keyword>
<dbReference type="SMART" id="SM00065">
    <property type="entry name" value="GAF"/>
    <property type="match status" value="1"/>
</dbReference>
<dbReference type="EMBL" id="MELI01000069">
    <property type="protein sequence ID" value="OFW33351.1"/>
    <property type="molecule type" value="Genomic_DNA"/>
</dbReference>
<evidence type="ECO:0000313" key="7">
    <source>
        <dbReference type="EMBL" id="OFW33351.1"/>
    </source>
</evidence>
<dbReference type="InterPro" id="IPR050640">
    <property type="entry name" value="Bact_2-comp_sensor_kinase"/>
</dbReference>
<accession>A0A1F2UK16</accession>
<gene>
    <name evidence="7" type="ORF">A2074_00450</name>
</gene>
<feature type="domain" description="Histidine kinase" evidence="6">
    <location>
        <begin position="341"/>
        <end position="441"/>
    </location>
</feature>
<dbReference type="Gene3D" id="3.30.565.10">
    <property type="entry name" value="Histidine kinase-like ATPase, C-terminal domain"/>
    <property type="match status" value="1"/>
</dbReference>
<keyword evidence="3" id="KW-0418">Kinase</keyword>
<dbReference type="InterPro" id="IPR029016">
    <property type="entry name" value="GAF-like_dom_sf"/>
</dbReference>
<keyword evidence="5" id="KW-1133">Transmembrane helix</keyword>
<dbReference type="Gene3D" id="3.30.450.40">
    <property type="match status" value="1"/>
</dbReference>
<comment type="caution">
    <text evidence="7">The sequence shown here is derived from an EMBL/GenBank/DDBJ whole genome shotgun (WGS) entry which is preliminary data.</text>
</comment>
<dbReference type="InterPro" id="IPR003594">
    <property type="entry name" value="HATPase_dom"/>
</dbReference>
<dbReference type="InterPro" id="IPR010559">
    <property type="entry name" value="Sig_transdc_His_kin_internal"/>
</dbReference>
<evidence type="ECO:0000256" key="2">
    <source>
        <dbReference type="ARBA" id="ARBA00012438"/>
    </source>
</evidence>
<dbReference type="PRINTS" id="PR00344">
    <property type="entry name" value="BCTRLSENSOR"/>
</dbReference>
<dbReference type="PANTHER" id="PTHR34220">
    <property type="entry name" value="SENSOR HISTIDINE KINASE YPDA"/>
    <property type="match status" value="1"/>
</dbReference>
<evidence type="ECO:0000259" key="6">
    <source>
        <dbReference type="PROSITE" id="PS50109"/>
    </source>
</evidence>
<dbReference type="GO" id="GO:0000155">
    <property type="term" value="F:phosphorelay sensor kinase activity"/>
    <property type="evidence" value="ECO:0007669"/>
    <property type="project" value="InterPro"/>
</dbReference>
<dbReference type="Pfam" id="PF06580">
    <property type="entry name" value="His_kinase"/>
    <property type="match status" value="1"/>
</dbReference>
<dbReference type="SUPFAM" id="SSF55781">
    <property type="entry name" value="GAF domain-like"/>
    <property type="match status" value="1"/>
</dbReference>
<dbReference type="GO" id="GO:0016020">
    <property type="term" value="C:membrane"/>
    <property type="evidence" value="ECO:0007669"/>
    <property type="project" value="InterPro"/>
</dbReference>
<evidence type="ECO:0000256" key="1">
    <source>
        <dbReference type="ARBA" id="ARBA00000085"/>
    </source>
</evidence>